<feature type="region of interest" description="Disordered" evidence="2">
    <location>
        <begin position="142"/>
        <end position="165"/>
    </location>
</feature>
<feature type="compositionally biased region" description="Low complexity" evidence="2">
    <location>
        <begin position="477"/>
        <end position="503"/>
    </location>
</feature>
<gene>
    <name evidence="6" type="ORF">PoB_005184500</name>
</gene>
<organism evidence="6 7">
    <name type="scientific">Plakobranchus ocellatus</name>
    <dbReference type="NCBI Taxonomy" id="259542"/>
    <lineage>
        <taxon>Eukaryota</taxon>
        <taxon>Metazoa</taxon>
        <taxon>Spiralia</taxon>
        <taxon>Lophotrochozoa</taxon>
        <taxon>Mollusca</taxon>
        <taxon>Gastropoda</taxon>
        <taxon>Heterobranchia</taxon>
        <taxon>Euthyneura</taxon>
        <taxon>Panpulmonata</taxon>
        <taxon>Sacoglossa</taxon>
        <taxon>Placobranchoidea</taxon>
        <taxon>Plakobranchidae</taxon>
        <taxon>Plakobranchus</taxon>
    </lineage>
</organism>
<dbReference type="Pfam" id="PF23050">
    <property type="entry name" value="KH_N4BP1_1st"/>
    <property type="match status" value="1"/>
</dbReference>
<dbReference type="GO" id="GO:0005634">
    <property type="term" value="C:nucleus"/>
    <property type="evidence" value="ECO:0007669"/>
    <property type="project" value="TreeGrafter"/>
</dbReference>
<evidence type="ECO:0000259" key="5">
    <source>
        <dbReference type="Pfam" id="PF23054"/>
    </source>
</evidence>
<dbReference type="Proteomes" id="UP000735302">
    <property type="component" value="Unassembled WGS sequence"/>
</dbReference>
<dbReference type="CDD" id="cd09032">
    <property type="entry name" value="KH-I_N4BP1_like_rpt1"/>
    <property type="match status" value="1"/>
</dbReference>
<keyword evidence="7" id="KW-1185">Reference proteome</keyword>
<protein>
    <submittedName>
        <fullName evidence="6">Nedd4-binding protein 1</fullName>
    </submittedName>
</protein>
<dbReference type="AlphaFoldDB" id="A0AAV4C156"/>
<dbReference type="Gene3D" id="3.40.50.11980">
    <property type="match status" value="1"/>
</dbReference>
<name>A0AAV4C156_9GAST</name>
<sequence length="850" mass="92199">MAAKSGGVATSEFVVDKNLAHIVKNQLAHVKKLFGVTVNPGKSEHNQQWITVRGPKDHVTSAKDYILALVNPEVSASLKDIWGNPLFTEEKHLEIERCSGAVLARCEEDGKLVLNGTEFSVTVAMSLIDEIFSKQALDVFDDQPTSEEEMLDEPDGNDNDDDDDRDCIIVEGRQERASLQADSVRFNSANPHMDRLNKMFNEQLSSALKASKADENIANSLPKSGSRGRGRPQQSHKSGVGTNAVQLTSHGKEQQAYLRKLALDLRHNKADVEAALAQFDMNEIIKPADFIAKVVSEKTLKNVERGVPATSANKTASENFGSKRLGFDPNASVICLDDSDEEETMVMRTFEQDGGQRISSTSNNTIVLSSEDEVDNHSPVSKASRRSKQNLSGSERQGIASDVSDGATRASSGTNGAWRHPPLFQGGANNAPNVGRGVAMFQGGANNAPNAGRSMAMFQGGANNAPNAGRGMAMFQGGANNAPNAGRGAANNTSNSSSNAGRGMAMFQGAANNTSNSSSNAGRGMAMIQDSANNTSSSSNNAGRGMAMFQDGAGADNSSPETEPYSPTADQLRQEYVLAAMKASSAPKEAKRGLRYIVIDGSNVAWSHGNNTIFSVPGIDICIKYFLSRGHKQITAFVPESRRYTQQVSVAGRNLLHDLNKAGFVKFTPARRVGKQVIASYDDRFILNLAVAEEGIVVSNDQYRDLQMERQSYHEVSTKRLLQFTFVGDHFMPPEDPLGRDGPSLDQFLCHPDQPPSAQAAGRAVPMVPVMPRRRPVDTGSEIAAPEKPGMQRLLPFRSNQQTESLFIELIKIFPEPQQMSRVRAVLQNHKREIDLNRLSEYCVNAMPDT</sequence>
<feature type="domain" description="RNase NYN" evidence="3">
    <location>
        <begin position="594"/>
        <end position="747"/>
    </location>
</feature>
<proteinExistence type="inferred from homology"/>
<accession>A0AAV4C156</accession>
<evidence type="ECO:0000259" key="4">
    <source>
        <dbReference type="Pfam" id="PF23050"/>
    </source>
</evidence>
<feature type="compositionally biased region" description="Low complexity" evidence="2">
    <location>
        <begin position="531"/>
        <end position="542"/>
    </location>
</feature>
<feature type="domain" description="N4BP1 C-terminal UBA" evidence="5">
    <location>
        <begin position="798"/>
        <end position="845"/>
    </location>
</feature>
<dbReference type="Pfam" id="PF23054">
    <property type="entry name" value="UBA_N4BP1_C"/>
    <property type="match status" value="1"/>
</dbReference>
<feature type="domain" description="N4BP1 first type I KH-domain" evidence="4">
    <location>
        <begin position="12"/>
        <end position="71"/>
    </location>
</feature>
<dbReference type="GO" id="GO:0004521">
    <property type="term" value="F:RNA endonuclease activity"/>
    <property type="evidence" value="ECO:0007669"/>
    <property type="project" value="TreeGrafter"/>
</dbReference>
<dbReference type="EMBL" id="BLXT01005746">
    <property type="protein sequence ID" value="GFO25340.1"/>
    <property type="molecule type" value="Genomic_DNA"/>
</dbReference>
<feature type="region of interest" description="Disordered" evidence="2">
    <location>
        <begin position="530"/>
        <end position="569"/>
    </location>
</feature>
<comment type="caution">
    <text evidence="6">The sequence shown here is derived from an EMBL/GenBank/DDBJ whole genome shotgun (WGS) entry which is preliminary data.</text>
</comment>
<feature type="region of interest" description="Disordered" evidence="2">
    <location>
        <begin position="473"/>
        <end position="503"/>
    </location>
</feature>
<dbReference type="Pfam" id="PF11977">
    <property type="entry name" value="RNase_Zc3h12a"/>
    <property type="match status" value="1"/>
</dbReference>
<reference evidence="6 7" key="1">
    <citation type="journal article" date="2021" name="Elife">
        <title>Chloroplast acquisition without the gene transfer in kleptoplastic sea slugs, Plakobranchus ocellatus.</title>
        <authorList>
            <person name="Maeda T."/>
            <person name="Takahashi S."/>
            <person name="Yoshida T."/>
            <person name="Shimamura S."/>
            <person name="Takaki Y."/>
            <person name="Nagai Y."/>
            <person name="Toyoda A."/>
            <person name="Suzuki Y."/>
            <person name="Arimoto A."/>
            <person name="Ishii H."/>
            <person name="Satoh N."/>
            <person name="Nishiyama T."/>
            <person name="Hasebe M."/>
            <person name="Maruyama T."/>
            <person name="Minagawa J."/>
            <person name="Obokata J."/>
            <person name="Shigenobu S."/>
        </authorList>
    </citation>
    <scope>NUCLEOTIDE SEQUENCE [LARGE SCALE GENOMIC DNA]</scope>
</reference>
<feature type="compositionally biased region" description="Polar residues" evidence="2">
    <location>
        <begin position="232"/>
        <end position="244"/>
    </location>
</feature>
<dbReference type="CDD" id="cd18719">
    <property type="entry name" value="PIN_Zc3h12a-N4BP1-like"/>
    <property type="match status" value="1"/>
</dbReference>
<dbReference type="GO" id="GO:0036464">
    <property type="term" value="C:cytoplasmic ribonucleoprotein granule"/>
    <property type="evidence" value="ECO:0007669"/>
    <property type="project" value="TreeGrafter"/>
</dbReference>
<dbReference type="InterPro" id="IPR051101">
    <property type="entry name" value="ZC3H12/N4BP1_RNase_Reg"/>
</dbReference>
<evidence type="ECO:0000256" key="2">
    <source>
        <dbReference type="SAM" id="MobiDB-lite"/>
    </source>
</evidence>
<evidence type="ECO:0000259" key="3">
    <source>
        <dbReference type="Pfam" id="PF11977"/>
    </source>
</evidence>
<evidence type="ECO:0000313" key="6">
    <source>
        <dbReference type="EMBL" id="GFO25340.1"/>
    </source>
</evidence>
<dbReference type="InterPro" id="IPR021869">
    <property type="entry name" value="RNase_Zc3h12_NYN"/>
</dbReference>
<dbReference type="PANTHER" id="PTHR12876">
    <property type="entry name" value="N4BP1-RELATED"/>
    <property type="match status" value="1"/>
</dbReference>
<dbReference type="InterPro" id="IPR056578">
    <property type="entry name" value="UBA_N4BP1_C"/>
</dbReference>
<feature type="region of interest" description="Disordered" evidence="2">
    <location>
        <begin position="211"/>
        <end position="244"/>
    </location>
</feature>
<evidence type="ECO:0000256" key="1">
    <source>
        <dbReference type="ARBA" id="ARBA00038274"/>
    </source>
</evidence>
<dbReference type="GO" id="GO:0003729">
    <property type="term" value="F:mRNA binding"/>
    <property type="evidence" value="ECO:0007669"/>
    <property type="project" value="TreeGrafter"/>
</dbReference>
<comment type="similarity">
    <text evidence="1">Belongs to the N4BP1 family.</text>
</comment>
<dbReference type="FunFam" id="3.40.50.11980:FF:000001">
    <property type="entry name" value="ZC3H12A isoform 1"/>
    <property type="match status" value="1"/>
</dbReference>
<evidence type="ECO:0000313" key="7">
    <source>
        <dbReference type="Proteomes" id="UP000735302"/>
    </source>
</evidence>
<dbReference type="InterPro" id="IPR056629">
    <property type="entry name" value="KH_N4BP1_1st"/>
</dbReference>
<dbReference type="PANTHER" id="PTHR12876:SF35">
    <property type="entry name" value="LD08718P-RELATED"/>
    <property type="match status" value="1"/>
</dbReference>
<feature type="region of interest" description="Disordered" evidence="2">
    <location>
        <begin position="370"/>
        <end position="430"/>
    </location>
</feature>